<feature type="transmembrane region" description="Helical" evidence="1">
    <location>
        <begin position="6"/>
        <end position="32"/>
    </location>
</feature>
<protein>
    <recommendedName>
        <fullName evidence="4">Cobalt transport protein</fullName>
    </recommendedName>
</protein>
<dbReference type="HOGENOM" id="CLU_1371481_0_0_12"/>
<dbReference type="KEGG" id="ssm:Spirs_1602"/>
<sequence>MAGVLLIPAFVFQQSLLFRIIQVVLLIVYSLLLGRRFRFLPNIALLLGVTVANLLTPVGEVLFRIGTFPVTSVALVQGLMRALLFIGLVYLSRSSISASLALPGKGGALVARTLYYFEKIINFDPPAKEKGFWYALTHLGKRLDQILLFCFQEADESPADTLAGKRGEAVVPLIGIRIYIVVLILLFWTLFVISQVIKA</sequence>
<feature type="transmembrane region" description="Helical" evidence="1">
    <location>
        <begin position="39"/>
        <end position="56"/>
    </location>
</feature>
<feature type="transmembrane region" description="Helical" evidence="1">
    <location>
        <begin position="176"/>
        <end position="197"/>
    </location>
</feature>
<reference evidence="2 3" key="1">
    <citation type="journal article" date="2010" name="Stand. Genomic Sci.">
        <title>Complete genome sequence of Spirochaeta smaragdinae type strain (SEBR 4228).</title>
        <authorList>
            <person name="Mavromatis K."/>
            <person name="Yasawong M."/>
            <person name="Chertkov O."/>
            <person name="Lapidus A."/>
            <person name="Lucas S."/>
            <person name="Nolan M."/>
            <person name="Del Rio T.G."/>
            <person name="Tice H."/>
            <person name="Cheng J.F."/>
            <person name="Pitluck S."/>
            <person name="Liolios K."/>
            <person name="Ivanova N."/>
            <person name="Tapia R."/>
            <person name="Han C."/>
            <person name="Bruce D."/>
            <person name="Goodwin L."/>
            <person name="Pati A."/>
            <person name="Chen A."/>
            <person name="Palaniappan K."/>
            <person name="Land M."/>
            <person name="Hauser L."/>
            <person name="Chang Y.J."/>
            <person name="Jeffries C.D."/>
            <person name="Detter J.C."/>
            <person name="Rohde M."/>
            <person name="Brambilla E."/>
            <person name="Spring S."/>
            <person name="Goker M."/>
            <person name="Sikorski J."/>
            <person name="Woyke T."/>
            <person name="Bristow J."/>
            <person name="Eisen J.A."/>
            <person name="Markowitz V."/>
            <person name="Hugenholtz P."/>
            <person name="Klenk H.P."/>
            <person name="Kyrpides N.C."/>
        </authorList>
    </citation>
    <scope>NUCLEOTIDE SEQUENCE [LARGE SCALE GENOMIC DNA]</scope>
    <source>
        <strain evidence="3">DSM 11293 / JCM 15392 / SEBR 4228</strain>
    </source>
</reference>
<evidence type="ECO:0000256" key="1">
    <source>
        <dbReference type="SAM" id="Phobius"/>
    </source>
</evidence>
<evidence type="ECO:0008006" key="4">
    <source>
        <dbReference type="Google" id="ProtNLM"/>
    </source>
</evidence>
<gene>
    <name evidence="2" type="ordered locus">Spirs_1602</name>
</gene>
<dbReference type="eggNOG" id="ENOG502ZNJD">
    <property type="taxonomic scope" value="Bacteria"/>
</dbReference>
<keyword evidence="1" id="KW-1133">Transmembrane helix</keyword>
<dbReference type="EMBL" id="CP002116">
    <property type="protein sequence ID" value="ADK80729.1"/>
    <property type="molecule type" value="Genomic_DNA"/>
</dbReference>
<dbReference type="STRING" id="573413.Spirs_1602"/>
<feature type="transmembrane region" description="Helical" evidence="1">
    <location>
        <begin position="68"/>
        <end position="91"/>
    </location>
</feature>
<organism evidence="2 3">
    <name type="scientific">Sediminispirochaeta smaragdinae (strain DSM 11293 / JCM 15392 / SEBR 4228)</name>
    <name type="common">Spirochaeta smaragdinae</name>
    <dbReference type="NCBI Taxonomy" id="573413"/>
    <lineage>
        <taxon>Bacteria</taxon>
        <taxon>Pseudomonadati</taxon>
        <taxon>Spirochaetota</taxon>
        <taxon>Spirochaetia</taxon>
        <taxon>Spirochaetales</taxon>
        <taxon>Spirochaetaceae</taxon>
        <taxon>Sediminispirochaeta</taxon>
    </lineage>
</organism>
<evidence type="ECO:0000313" key="3">
    <source>
        <dbReference type="Proteomes" id="UP000002318"/>
    </source>
</evidence>
<dbReference type="OrthoDB" id="370529at2"/>
<evidence type="ECO:0000313" key="2">
    <source>
        <dbReference type="EMBL" id="ADK80729.1"/>
    </source>
</evidence>
<keyword evidence="1" id="KW-0812">Transmembrane</keyword>
<dbReference type="Proteomes" id="UP000002318">
    <property type="component" value="Chromosome"/>
</dbReference>
<name>E1R5W4_SEDSS</name>
<accession>E1R5W4</accession>
<keyword evidence="3" id="KW-1185">Reference proteome</keyword>
<proteinExistence type="predicted"/>
<dbReference type="AlphaFoldDB" id="E1R5W4"/>
<keyword evidence="1" id="KW-0472">Membrane</keyword>